<keyword evidence="3 7" id="KW-0133">Cell shape</keyword>
<keyword evidence="9" id="KW-1185">Reference proteome</keyword>
<dbReference type="InterPro" id="IPR004391">
    <property type="entry name" value="Glu_race"/>
</dbReference>
<dbReference type="InterPro" id="IPR033134">
    <property type="entry name" value="Asp/Glu_racemase_AS_2"/>
</dbReference>
<dbReference type="Pfam" id="PF01177">
    <property type="entry name" value="Asp_Glu_race"/>
    <property type="match status" value="1"/>
</dbReference>
<name>A0ABT9SDX4_9BURK</name>
<feature type="binding site" evidence="7">
    <location>
        <begin position="15"/>
        <end position="16"/>
    </location>
    <ligand>
        <name>substrate</name>
    </ligand>
</feature>
<feature type="active site" description="Proton donor/acceptor" evidence="7">
    <location>
        <position position="193"/>
    </location>
</feature>
<protein>
    <recommendedName>
        <fullName evidence="2 7">Glutamate racemase</fullName>
        <ecNumber evidence="2 7">5.1.1.3</ecNumber>
    </recommendedName>
</protein>
<gene>
    <name evidence="7" type="primary">murI</name>
    <name evidence="8" type="ORF">J2W36_004848</name>
</gene>
<reference evidence="8 9" key="1">
    <citation type="submission" date="2023-07" db="EMBL/GenBank/DDBJ databases">
        <title>Sorghum-associated microbial communities from plants grown in Nebraska, USA.</title>
        <authorList>
            <person name="Schachtman D."/>
        </authorList>
    </citation>
    <scope>NUCLEOTIDE SEQUENCE [LARGE SCALE GENOMIC DNA]</scope>
    <source>
        <strain evidence="8 9">DS1607</strain>
    </source>
</reference>
<feature type="binding site" evidence="7">
    <location>
        <begin position="80"/>
        <end position="81"/>
    </location>
    <ligand>
        <name>substrate</name>
    </ligand>
</feature>
<sequence>MNLGAARHQPVGVFDSGVGGLSVLNALRAALPYERFVYFADAAHAPYGERDDAFVAQRTQAVAHDLRDTHGIKALVVACNTATAAAIHLLRADHPGFPLVGLEPALKPAVALSRTRQVAVLATRGTVTSRKFQALRDALAGQVHFHAVACDGLATAIEQADSAQIARLCERYVRKAGDFGTAAGQIDTLVLGCTHYPLVADEFRRHTGVSVGFLDTGVPVAQQTRRLLAAADLLADDAQAGDVRLTGSGDVAALEAAAARWLSRQAGFTEATAWTAGPESA</sequence>
<dbReference type="Proteomes" id="UP001226867">
    <property type="component" value="Unassembled WGS sequence"/>
</dbReference>
<dbReference type="RefSeq" id="WP_307692303.1">
    <property type="nucleotide sequence ID" value="NZ_JAUSRO010000019.1"/>
</dbReference>
<dbReference type="PANTHER" id="PTHR21198">
    <property type="entry name" value="GLUTAMATE RACEMASE"/>
    <property type="match status" value="1"/>
</dbReference>
<dbReference type="EC" id="5.1.1.3" evidence="2 7"/>
<comment type="similarity">
    <text evidence="7">Belongs to the aspartate/glutamate racemases family.</text>
</comment>
<dbReference type="InterPro" id="IPR001920">
    <property type="entry name" value="Asp/Glu_race"/>
</dbReference>
<keyword evidence="4 7" id="KW-0573">Peptidoglycan synthesis</keyword>
<evidence type="ECO:0000256" key="1">
    <source>
        <dbReference type="ARBA" id="ARBA00001602"/>
    </source>
</evidence>
<keyword evidence="6 7" id="KW-0961">Cell wall biogenesis/degradation</keyword>
<dbReference type="PROSITE" id="PS00923">
    <property type="entry name" value="ASP_GLU_RACEMASE_1"/>
    <property type="match status" value="1"/>
</dbReference>
<comment type="function">
    <text evidence="7">Provides the (R)-glutamate required for cell wall biosynthesis.</text>
</comment>
<accession>A0ABT9SDX4</accession>
<evidence type="ECO:0000256" key="5">
    <source>
        <dbReference type="ARBA" id="ARBA00023235"/>
    </source>
</evidence>
<evidence type="ECO:0000256" key="6">
    <source>
        <dbReference type="ARBA" id="ARBA00023316"/>
    </source>
</evidence>
<proteinExistence type="inferred from homology"/>
<comment type="catalytic activity">
    <reaction evidence="1 7">
        <text>L-glutamate = D-glutamate</text>
        <dbReference type="Rhea" id="RHEA:12813"/>
        <dbReference type="ChEBI" id="CHEBI:29985"/>
        <dbReference type="ChEBI" id="CHEBI:29986"/>
        <dbReference type="EC" id="5.1.1.3"/>
    </reaction>
</comment>
<organism evidence="8 9">
    <name type="scientific">Variovorax ginsengisoli</name>
    <dbReference type="NCBI Taxonomy" id="363844"/>
    <lineage>
        <taxon>Bacteria</taxon>
        <taxon>Pseudomonadati</taxon>
        <taxon>Pseudomonadota</taxon>
        <taxon>Betaproteobacteria</taxon>
        <taxon>Burkholderiales</taxon>
        <taxon>Comamonadaceae</taxon>
        <taxon>Variovorax</taxon>
    </lineage>
</organism>
<evidence type="ECO:0000256" key="7">
    <source>
        <dbReference type="HAMAP-Rule" id="MF_00258"/>
    </source>
</evidence>
<dbReference type="GO" id="GO:0008881">
    <property type="term" value="F:glutamate racemase activity"/>
    <property type="evidence" value="ECO:0007669"/>
    <property type="project" value="UniProtKB-EC"/>
</dbReference>
<feature type="binding site" evidence="7">
    <location>
        <begin position="194"/>
        <end position="195"/>
    </location>
    <ligand>
        <name>substrate</name>
    </ligand>
</feature>
<evidence type="ECO:0000256" key="4">
    <source>
        <dbReference type="ARBA" id="ARBA00022984"/>
    </source>
</evidence>
<keyword evidence="5 7" id="KW-0413">Isomerase</keyword>
<dbReference type="NCBIfam" id="TIGR00067">
    <property type="entry name" value="glut_race"/>
    <property type="match status" value="1"/>
</dbReference>
<evidence type="ECO:0000256" key="3">
    <source>
        <dbReference type="ARBA" id="ARBA00022960"/>
    </source>
</evidence>
<evidence type="ECO:0000313" key="8">
    <source>
        <dbReference type="EMBL" id="MDP9902571.1"/>
    </source>
</evidence>
<evidence type="ECO:0000313" key="9">
    <source>
        <dbReference type="Proteomes" id="UP001226867"/>
    </source>
</evidence>
<dbReference type="HAMAP" id="MF_00258">
    <property type="entry name" value="Glu_racemase"/>
    <property type="match status" value="1"/>
</dbReference>
<feature type="active site" description="Proton donor/acceptor" evidence="7">
    <location>
        <position position="79"/>
    </location>
</feature>
<dbReference type="InterPro" id="IPR018187">
    <property type="entry name" value="Asp/Glu_racemase_AS_1"/>
</dbReference>
<comment type="pathway">
    <text evidence="7">Cell wall biogenesis; peptidoglycan biosynthesis.</text>
</comment>
<dbReference type="InterPro" id="IPR015942">
    <property type="entry name" value="Asp/Glu/hydantoin_racemase"/>
</dbReference>
<dbReference type="PROSITE" id="PS00924">
    <property type="entry name" value="ASP_GLU_RACEMASE_2"/>
    <property type="match status" value="1"/>
</dbReference>
<dbReference type="EMBL" id="JAUSRO010000019">
    <property type="protein sequence ID" value="MDP9902571.1"/>
    <property type="molecule type" value="Genomic_DNA"/>
</dbReference>
<dbReference type="PANTHER" id="PTHR21198:SF2">
    <property type="entry name" value="GLUTAMATE RACEMASE"/>
    <property type="match status" value="1"/>
</dbReference>
<dbReference type="SUPFAM" id="SSF53681">
    <property type="entry name" value="Aspartate/glutamate racemase"/>
    <property type="match status" value="2"/>
</dbReference>
<evidence type="ECO:0000256" key="2">
    <source>
        <dbReference type="ARBA" id="ARBA00013090"/>
    </source>
</evidence>
<dbReference type="Gene3D" id="3.40.50.1860">
    <property type="match status" value="2"/>
</dbReference>
<feature type="binding site" evidence="7">
    <location>
        <begin position="47"/>
        <end position="48"/>
    </location>
    <ligand>
        <name>substrate</name>
    </ligand>
</feature>
<comment type="caution">
    <text evidence="8">The sequence shown here is derived from an EMBL/GenBank/DDBJ whole genome shotgun (WGS) entry which is preliminary data.</text>
</comment>